<dbReference type="KEGG" id="dzi:111314515"/>
<dbReference type="SUPFAM" id="SSF81653">
    <property type="entry name" value="Calcium ATPase, transduction domain A"/>
    <property type="match status" value="1"/>
</dbReference>
<keyword evidence="7 8" id="KW-0472">Membrane</keyword>
<evidence type="ECO:0000313" key="13">
    <source>
        <dbReference type="RefSeq" id="XP_022771679.1"/>
    </source>
</evidence>
<feature type="transmembrane region" description="Helical" evidence="8">
    <location>
        <begin position="296"/>
        <end position="314"/>
    </location>
</feature>
<keyword evidence="4" id="KW-0106">Calcium</keyword>
<evidence type="ECO:0000313" key="12">
    <source>
        <dbReference type="RefSeq" id="XP_022771678.1"/>
    </source>
</evidence>
<dbReference type="PANTHER" id="PTHR24093">
    <property type="entry name" value="CATION TRANSPORTING ATPASE"/>
    <property type="match status" value="1"/>
</dbReference>
<dbReference type="Gene3D" id="3.40.50.1000">
    <property type="entry name" value="HAD superfamily/HAD-like"/>
    <property type="match status" value="1"/>
</dbReference>
<dbReference type="GeneID" id="111314515"/>
<dbReference type="RefSeq" id="XP_022771678.1">
    <property type="nucleotide sequence ID" value="XM_022915943.1"/>
</dbReference>
<comment type="subcellular location">
    <subcellularLocation>
        <location evidence="1">Membrane</location>
    </subcellularLocation>
</comment>
<keyword evidence="2 8" id="KW-0812">Transmembrane</keyword>
<dbReference type="InterPro" id="IPR006068">
    <property type="entry name" value="ATPase_P-typ_cation-transptr_C"/>
</dbReference>
<proteinExistence type="predicted"/>
<evidence type="ECO:0000259" key="10">
    <source>
        <dbReference type="Pfam" id="PF00689"/>
    </source>
</evidence>
<dbReference type="Pfam" id="PF00122">
    <property type="entry name" value="E1-E2_ATPase"/>
    <property type="match status" value="1"/>
</dbReference>
<feature type="transmembrane region" description="Helical" evidence="8">
    <location>
        <begin position="353"/>
        <end position="378"/>
    </location>
</feature>
<feature type="transmembrane region" description="Helical" evidence="8">
    <location>
        <begin position="760"/>
        <end position="783"/>
    </location>
</feature>
<organism evidence="11 14">
    <name type="scientific">Durio zibethinus</name>
    <name type="common">Durian</name>
    <dbReference type="NCBI Taxonomy" id="66656"/>
    <lineage>
        <taxon>Eukaryota</taxon>
        <taxon>Viridiplantae</taxon>
        <taxon>Streptophyta</taxon>
        <taxon>Embryophyta</taxon>
        <taxon>Tracheophyta</taxon>
        <taxon>Spermatophyta</taxon>
        <taxon>Magnoliopsida</taxon>
        <taxon>eudicotyledons</taxon>
        <taxon>Gunneridae</taxon>
        <taxon>Pentapetalae</taxon>
        <taxon>rosids</taxon>
        <taxon>malvids</taxon>
        <taxon>Malvales</taxon>
        <taxon>Malvaceae</taxon>
        <taxon>Helicteroideae</taxon>
        <taxon>Durio</taxon>
    </lineage>
</organism>
<dbReference type="GO" id="GO:0046872">
    <property type="term" value="F:metal ion binding"/>
    <property type="evidence" value="ECO:0007669"/>
    <property type="project" value="UniProtKB-KW"/>
</dbReference>
<dbReference type="RefSeq" id="XP_022771681.1">
    <property type="nucleotide sequence ID" value="XM_022915946.1"/>
</dbReference>
<dbReference type="Proteomes" id="UP000515121">
    <property type="component" value="Unplaced"/>
</dbReference>
<feature type="domain" description="Cation-transporting P-type ATPase C-terminal" evidence="10">
    <location>
        <begin position="611"/>
        <end position="782"/>
    </location>
</feature>
<feature type="transmembrane region" description="Helical" evidence="8">
    <location>
        <begin position="811"/>
        <end position="829"/>
    </location>
</feature>
<evidence type="ECO:0000256" key="3">
    <source>
        <dbReference type="ARBA" id="ARBA00022723"/>
    </source>
</evidence>
<dbReference type="RefSeq" id="XP_022771680.1">
    <property type="nucleotide sequence ID" value="XM_022915945.1"/>
</dbReference>
<feature type="transmembrane region" description="Helical" evidence="8">
    <location>
        <begin position="140"/>
        <end position="162"/>
    </location>
</feature>
<feature type="transmembrane region" description="Helical" evidence="8">
    <location>
        <begin position="663"/>
        <end position="685"/>
    </location>
</feature>
<dbReference type="RefSeq" id="XP_022771679.1">
    <property type="nucleotide sequence ID" value="XM_022915944.1"/>
</dbReference>
<sequence length="838" mass="92835">MDLISSCLHHHQILCLPASSKEDIRIDIPEAEEGQHEGVDDEVCTSEEIARIVRERDLISLQKFLVGEPVELRLKFYLEEYTRRSSEEEQAAWTITKHIVHAKDFLLCFLKACKNLTIFLLLVSAALSFTVEMMEQEAKYGWHDGVAILVAVLMLVTFRSVANYRRKRKRQRKLQKWSKSEVQVERRGQRQTITKSSLMVGDILHLKKGDLIPADGFYVNGNGLELDDKLHPKINRQDPFLFSGSEVIDGEGSMCVTSVGAKTLLGRALSLVTPDPDEKTLTEAQIDKTNAYMENVALSTSVLISVLVLINLLFRKQDKKSNILPELKGDVSAHKLIKILEMIFLKPRGKVQILTSALTATVASLQHGMSVVIAASFLHWKKKLSKEEANLQNLSSCGTVGIVSVICFDLTIEQMDGNIDVEQMHGNIDVAQFASQEEFKSAVEALKEAGVSCKLVSKDELPALKKMASELGIFDPASNSEAIEGKDVKKDTTAKMDKVAVIGSCQPEDKIHILQCLKQGGHVVAFIGGMTTGDTPALKEADVGITGSACSTNMARENSDIVISSISSLSPILKIGRCAYGNVQTFIQIQLTASLSGLLVTLVTTIVLDESPITGIHMIWVNCIICILGGLMMVMELQQGQELMNNPPARTESLLTKTMWRNIVIRVLSDASYLLLLQFIGQAIIHMSNDVLKTMIFTVFTLSQVFNQFIAKGFAMGSNALVVMPSSHWFLMAVGAVMAMLVLLVELLKSLADYERLNVLQWGFCFIYSAYLCGSGLAVKYIADSASGESLRSNNSSQYRFPRGRTWPRVSLLWIPFSLFLVASFSYYVKPDIARTFR</sequence>
<accession>A0A6P6B3Q0</accession>
<evidence type="ECO:0000313" key="14">
    <source>
        <dbReference type="RefSeq" id="XP_022771680.1"/>
    </source>
</evidence>
<feature type="domain" description="P-type ATPase A" evidence="9">
    <location>
        <begin position="178"/>
        <end position="272"/>
    </location>
</feature>
<keyword evidence="3" id="KW-0479">Metal-binding</keyword>
<evidence type="ECO:0000256" key="8">
    <source>
        <dbReference type="SAM" id="Phobius"/>
    </source>
</evidence>
<evidence type="ECO:0000259" key="9">
    <source>
        <dbReference type="Pfam" id="PF00122"/>
    </source>
</evidence>
<dbReference type="PRINTS" id="PR00119">
    <property type="entry name" value="CATATPASE"/>
</dbReference>
<dbReference type="GO" id="GO:0005886">
    <property type="term" value="C:plasma membrane"/>
    <property type="evidence" value="ECO:0007669"/>
    <property type="project" value="TreeGrafter"/>
</dbReference>
<dbReference type="SUPFAM" id="SSF56784">
    <property type="entry name" value="HAD-like"/>
    <property type="match status" value="1"/>
</dbReference>
<dbReference type="Gene3D" id="1.20.1110.10">
    <property type="entry name" value="Calcium-transporting ATPase, transmembrane domain"/>
    <property type="match status" value="2"/>
</dbReference>
<evidence type="ECO:0000256" key="7">
    <source>
        <dbReference type="ARBA" id="ARBA00023136"/>
    </source>
</evidence>
<dbReference type="InterPro" id="IPR023298">
    <property type="entry name" value="ATPase_P-typ_TM_dom_sf"/>
</dbReference>
<keyword evidence="5" id="KW-0460">Magnesium</keyword>
<dbReference type="InterPro" id="IPR036412">
    <property type="entry name" value="HAD-like_sf"/>
</dbReference>
<dbReference type="GO" id="GO:0005388">
    <property type="term" value="F:P-type calcium transporter activity"/>
    <property type="evidence" value="ECO:0007669"/>
    <property type="project" value="TreeGrafter"/>
</dbReference>
<dbReference type="InterPro" id="IPR008250">
    <property type="entry name" value="ATPase_P-typ_transduc_dom_A_sf"/>
</dbReference>
<reference evidence="12 13" key="1">
    <citation type="submission" date="2025-04" db="UniProtKB">
        <authorList>
            <consortium name="RefSeq"/>
        </authorList>
    </citation>
    <scope>IDENTIFICATION</scope>
    <source>
        <tissue evidence="12 13">Fruit stalk</tissue>
    </source>
</reference>
<dbReference type="Gene3D" id="2.70.150.10">
    <property type="entry name" value="Calcium-transporting ATPase, cytoplasmic transduction domain A"/>
    <property type="match status" value="1"/>
</dbReference>
<dbReference type="OrthoDB" id="1422951at2759"/>
<evidence type="ECO:0000256" key="2">
    <source>
        <dbReference type="ARBA" id="ARBA00022692"/>
    </source>
</evidence>
<dbReference type="SUPFAM" id="SSF81665">
    <property type="entry name" value="Calcium ATPase, transmembrane domain M"/>
    <property type="match status" value="1"/>
</dbReference>
<dbReference type="Pfam" id="PF00689">
    <property type="entry name" value="Cation_ATPase_C"/>
    <property type="match status" value="1"/>
</dbReference>
<dbReference type="InterPro" id="IPR023214">
    <property type="entry name" value="HAD_sf"/>
</dbReference>
<feature type="transmembrane region" description="Helical" evidence="8">
    <location>
        <begin position="586"/>
        <end position="608"/>
    </location>
</feature>
<protein>
    <submittedName>
        <fullName evidence="12 13">Calcium-transporting ATPase 12, plasma membrane-type-like</fullName>
    </submittedName>
</protein>
<feature type="transmembrane region" description="Helical" evidence="8">
    <location>
        <begin position="729"/>
        <end position="748"/>
    </location>
</feature>
<dbReference type="AlphaFoldDB" id="A0A6P6B3Q0"/>
<feature type="transmembrane region" description="Helical" evidence="8">
    <location>
        <begin position="614"/>
        <end position="634"/>
    </location>
</feature>
<name>A0A6P6B3Q0_DURZI</name>
<dbReference type="PANTHER" id="PTHR24093:SF454">
    <property type="entry name" value="CATION-TRANSPORTING P-TYPE ATPASE C-TERMINAL DOMAIN-CONTAINING PROTEIN"/>
    <property type="match status" value="1"/>
</dbReference>
<evidence type="ECO:0000256" key="4">
    <source>
        <dbReference type="ARBA" id="ARBA00022837"/>
    </source>
</evidence>
<evidence type="ECO:0000256" key="5">
    <source>
        <dbReference type="ARBA" id="ARBA00022842"/>
    </source>
</evidence>
<dbReference type="InterPro" id="IPR059000">
    <property type="entry name" value="ATPase_P-type_domA"/>
</dbReference>
<evidence type="ECO:0000313" key="15">
    <source>
        <dbReference type="RefSeq" id="XP_022771681.1"/>
    </source>
</evidence>
<gene>
    <name evidence="12 13 14 15" type="primary">LOC111314515</name>
</gene>
<evidence type="ECO:0000256" key="6">
    <source>
        <dbReference type="ARBA" id="ARBA00022989"/>
    </source>
</evidence>
<feature type="transmembrane region" description="Helical" evidence="8">
    <location>
        <begin position="116"/>
        <end position="134"/>
    </location>
</feature>
<evidence type="ECO:0000256" key="1">
    <source>
        <dbReference type="ARBA" id="ARBA00004370"/>
    </source>
</evidence>
<evidence type="ECO:0000313" key="11">
    <source>
        <dbReference type="Proteomes" id="UP000515121"/>
    </source>
</evidence>
<keyword evidence="6 8" id="KW-1133">Transmembrane helix</keyword>
<keyword evidence="11" id="KW-1185">Reference proteome</keyword>